<name>A0A1H7GJF7_9HYPH</name>
<accession>A0A1H7GJF7</accession>
<sequence length="55" mass="6403">MEKYVKRFDPVAFAKSEAERFSRERRRWRLGLLSSVAKRSLLAAQGVIRPLPKEA</sequence>
<proteinExistence type="predicted"/>
<keyword evidence="2" id="KW-1185">Reference proteome</keyword>
<dbReference type="RefSeq" id="WP_167561490.1">
    <property type="nucleotide sequence ID" value="NZ_FOAN01000001.1"/>
</dbReference>
<reference evidence="2" key="1">
    <citation type="submission" date="2016-10" db="EMBL/GenBank/DDBJ databases">
        <authorList>
            <person name="Varghese N."/>
            <person name="Submissions S."/>
        </authorList>
    </citation>
    <scope>NUCLEOTIDE SEQUENCE [LARGE SCALE GENOMIC DNA]</scope>
    <source>
        <strain evidence="2">LMG 26383,CCUG 61248,R- 45681</strain>
    </source>
</reference>
<evidence type="ECO:0000313" key="2">
    <source>
        <dbReference type="Proteomes" id="UP000199664"/>
    </source>
</evidence>
<dbReference type="Proteomes" id="UP000199664">
    <property type="component" value="Unassembled WGS sequence"/>
</dbReference>
<protein>
    <submittedName>
        <fullName evidence="1">Uncharacterized protein</fullName>
    </submittedName>
</protein>
<organism evidence="1 2">
    <name type="scientific">Bosea lupini</name>
    <dbReference type="NCBI Taxonomy" id="1036779"/>
    <lineage>
        <taxon>Bacteria</taxon>
        <taxon>Pseudomonadati</taxon>
        <taxon>Pseudomonadota</taxon>
        <taxon>Alphaproteobacteria</taxon>
        <taxon>Hyphomicrobiales</taxon>
        <taxon>Boseaceae</taxon>
        <taxon>Bosea</taxon>
    </lineage>
</organism>
<gene>
    <name evidence="1" type="ORF">SAMN04515666_101360</name>
</gene>
<dbReference type="STRING" id="1036779.SAMN04515666_101360"/>
<evidence type="ECO:0000313" key="1">
    <source>
        <dbReference type="EMBL" id="SEK37667.1"/>
    </source>
</evidence>
<dbReference type="AlphaFoldDB" id="A0A1H7GJF7"/>
<dbReference type="EMBL" id="FOAN01000001">
    <property type="protein sequence ID" value="SEK37667.1"/>
    <property type="molecule type" value="Genomic_DNA"/>
</dbReference>